<reference evidence="1 2" key="1">
    <citation type="submission" date="2016-02" db="EMBL/GenBank/DDBJ databases">
        <authorList>
            <person name="Wen L."/>
            <person name="He K."/>
            <person name="Yang H."/>
        </authorList>
    </citation>
    <scope>NUCLEOTIDE SEQUENCE [LARGE SCALE GENOMIC DNA]</scope>
    <source>
        <strain evidence="1 2">CMW7778B</strain>
    </source>
</reference>
<organism evidence="1 2">
    <name type="scientific">Gardnerella vaginalis</name>
    <dbReference type="NCBI Taxonomy" id="2702"/>
    <lineage>
        <taxon>Bacteria</taxon>
        <taxon>Bacillati</taxon>
        <taxon>Actinomycetota</taxon>
        <taxon>Actinomycetes</taxon>
        <taxon>Bifidobacteriales</taxon>
        <taxon>Bifidobacteriaceae</taxon>
        <taxon>Gardnerella</taxon>
    </lineage>
</organism>
<evidence type="ECO:0000313" key="2">
    <source>
        <dbReference type="Proteomes" id="UP000070505"/>
    </source>
</evidence>
<dbReference type="AlphaFoldDB" id="A0A135ZBG7"/>
<name>A0A135ZBG7_GARVA</name>
<protein>
    <submittedName>
        <fullName evidence="1">Uncharacterized protein</fullName>
    </submittedName>
</protein>
<dbReference type="PATRIC" id="fig|2702.101.peg.123"/>
<dbReference type="Proteomes" id="UP000070505">
    <property type="component" value="Unassembled WGS sequence"/>
</dbReference>
<proteinExistence type="predicted"/>
<sequence length="47" mass="5299">MHCKYTLKCADIYDLHVKCALKGIANTCEVACMRLVSCTHELDKLNV</sequence>
<comment type="caution">
    <text evidence="1">The sequence shown here is derived from an EMBL/GenBank/DDBJ whole genome shotgun (WGS) entry which is preliminary data.</text>
</comment>
<dbReference type="EMBL" id="LSRC01000005">
    <property type="protein sequence ID" value="KXI19021.1"/>
    <property type="molecule type" value="Genomic_DNA"/>
</dbReference>
<accession>A0A135ZBG7</accession>
<evidence type="ECO:0000313" key="1">
    <source>
        <dbReference type="EMBL" id="KXI19021.1"/>
    </source>
</evidence>
<gene>
    <name evidence="1" type="ORF">HMPREF3230_00124</name>
</gene>